<dbReference type="GO" id="GO:0005886">
    <property type="term" value="C:plasma membrane"/>
    <property type="evidence" value="ECO:0007669"/>
    <property type="project" value="TreeGrafter"/>
</dbReference>
<evidence type="ECO:0000259" key="7">
    <source>
        <dbReference type="Pfam" id="PF01578"/>
    </source>
</evidence>
<evidence type="ECO:0000256" key="1">
    <source>
        <dbReference type="ARBA" id="ARBA00004141"/>
    </source>
</evidence>
<organism evidence="8 9">
    <name type="scientific">Planifilum fulgidum</name>
    <dbReference type="NCBI Taxonomy" id="201973"/>
    <lineage>
        <taxon>Bacteria</taxon>
        <taxon>Bacillati</taxon>
        <taxon>Bacillota</taxon>
        <taxon>Bacilli</taxon>
        <taxon>Bacillales</taxon>
        <taxon>Thermoactinomycetaceae</taxon>
        <taxon>Planifilum</taxon>
    </lineage>
</organism>
<feature type="transmembrane region" description="Helical" evidence="6">
    <location>
        <begin position="178"/>
        <end position="200"/>
    </location>
</feature>
<keyword evidence="5 6" id="KW-0472">Membrane</keyword>
<feature type="transmembrane region" description="Helical" evidence="6">
    <location>
        <begin position="373"/>
        <end position="397"/>
    </location>
</feature>
<dbReference type="PANTHER" id="PTHR30071:SF1">
    <property type="entry name" value="CYTOCHROME B_B6 PROTEIN-RELATED"/>
    <property type="match status" value="1"/>
</dbReference>
<protein>
    <submittedName>
        <fullName evidence="8">Cytochrome c-type biogenesis protein CcsB</fullName>
    </submittedName>
</protein>
<feature type="transmembrane region" description="Helical" evidence="6">
    <location>
        <begin position="307"/>
        <end position="333"/>
    </location>
</feature>
<evidence type="ECO:0000256" key="4">
    <source>
        <dbReference type="ARBA" id="ARBA00022989"/>
    </source>
</evidence>
<dbReference type="AlphaFoldDB" id="A0A1I2LCF1"/>
<dbReference type="STRING" id="201973.SAMN04488025_10499"/>
<feature type="domain" description="Cytochrome c assembly protein" evidence="7">
    <location>
        <begin position="77"/>
        <end position="202"/>
    </location>
</feature>
<dbReference type="GO" id="GO:0020037">
    <property type="term" value="F:heme binding"/>
    <property type="evidence" value="ECO:0007669"/>
    <property type="project" value="InterPro"/>
</dbReference>
<dbReference type="RefSeq" id="WP_092035911.1">
    <property type="nucleotide sequence ID" value="NZ_FOOK01000004.1"/>
</dbReference>
<keyword evidence="4 6" id="KW-1133">Transmembrane helix</keyword>
<gene>
    <name evidence="8" type="ORF">SAMN04488025_10499</name>
</gene>
<evidence type="ECO:0000256" key="2">
    <source>
        <dbReference type="ARBA" id="ARBA00022692"/>
    </source>
</evidence>
<dbReference type="Proteomes" id="UP000198661">
    <property type="component" value="Unassembled WGS sequence"/>
</dbReference>
<keyword evidence="9" id="KW-1185">Reference proteome</keyword>
<dbReference type="PANTHER" id="PTHR30071">
    <property type="entry name" value="HEME EXPORTER PROTEIN C"/>
    <property type="match status" value="1"/>
</dbReference>
<dbReference type="InterPro" id="IPR045062">
    <property type="entry name" value="Cyt_c_biogenesis_CcsA/CcmC"/>
</dbReference>
<dbReference type="InterPro" id="IPR002541">
    <property type="entry name" value="Cyt_c_assembly"/>
</dbReference>
<dbReference type="GO" id="GO:0017004">
    <property type="term" value="P:cytochrome complex assembly"/>
    <property type="evidence" value="ECO:0007669"/>
    <property type="project" value="UniProtKB-KW"/>
</dbReference>
<feature type="transmembrane region" description="Helical" evidence="6">
    <location>
        <begin position="142"/>
        <end position="166"/>
    </location>
</feature>
<feature type="domain" description="Cytochrome c assembly protein" evidence="7">
    <location>
        <begin position="290"/>
        <end position="398"/>
    </location>
</feature>
<feature type="transmembrane region" description="Helical" evidence="6">
    <location>
        <begin position="266"/>
        <end position="284"/>
    </location>
</feature>
<feature type="transmembrane region" description="Helical" evidence="6">
    <location>
        <begin position="80"/>
        <end position="99"/>
    </location>
</feature>
<feature type="transmembrane region" description="Helical" evidence="6">
    <location>
        <begin position="6"/>
        <end position="28"/>
    </location>
</feature>
<proteinExistence type="predicted"/>
<feature type="transmembrane region" description="Helical" evidence="6">
    <location>
        <begin position="345"/>
        <end position="361"/>
    </location>
</feature>
<keyword evidence="2 6" id="KW-0812">Transmembrane</keyword>
<evidence type="ECO:0000313" key="9">
    <source>
        <dbReference type="Proteomes" id="UP000198661"/>
    </source>
</evidence>
<keyword evidence="3" id="KW-0201">Cytochrome c-type biogenesis</keyword>
<accession>A0A1I2LCF1</accession>
<evidence type="ECO:0000256" key="3">
    <source>
        <dbReference type="ARBA" id="ARBA00022748"/>
    </source>
</evidence>
<reference evidence="8 9" key="1">
    <citation type="submission" date="2016-10" db="EMBL/GenBank/DDBJ databases">
        <authorList>
            <person name="de Groot N.N."/>
        </authorList>
    </citation>
    <scope>NUCLEOTIDE SEQUENCE [LARGE SCALE GENOMIC DNA]</scope>
    <source>
        <strain evidence="8 9">DSM 44945</strain>
    </source>
</reference>
<feature type="transmembrane region" description="Helical" evidence="6">
    <location>
        <begin position="104"/>
        <end position="122"/>
    </location>
</feature>
<evidence type="ECO:0000256" key="6">
    <source>
        <dbReference type="SAM" id="Phobius"/>
    </source>
</evidence>
<name>A0A1I2LCF1_9BACL</name>
<evidence type="ECO:0000313" key="8">
    <source>
        <dbReference type="EMBL" id="SFF74756.1"/>
    </source>
</evidence>
<dbReference type="Pfam" id="PF01578">
    <property type="entry name" value="Cytochrom_C_asm"/>
    <property type="match status" value="2"/>
</dbReference>
<dbReference type="OrthoDB" id="9814290at2"/>
<feature type="transmembrane region" description="Helical" evidence="6">
    <location>
        <begin position="48"/>
        <end position="68"/>
    </location>
</feature>
<comment type="subcellular location">
    <subcellularLocation>
        <location evidence="1">Membrane</location>
        <topology evidence="1">Multi-pass membrane protein</topology>
    </subcellularLocation>
</comment>
<dbReference type="EMBL" id="FOOK01000004">
    <property type="protein sequence ID" value="SFF74756.1"/>
    <property type="molecule type" value="Genomic_DNA"/>
</dbReference>
<evidence type="ECO:0000256" key="5">
    <source>
        <dbReference type="ARBA" id="ARBA00023136"/>
    </source>
</evidence>
<sequence>MNAWMENLLLLTFVAYGLASIAFVVAVVGRKRRSGEENHVRRWGRAGIVLTIAGAAVQVMFIISRFLMGGRSIAASMFEFTAFLAFALVLAFILIYYLYRTPALGAFVLPLAVVLLAYASVFPKEVRPLIPALQSYWLHIHVTLAALGEGAFAVGFIAGLIYLIRVVGTRRQSAHARFLELTLVLVVLFVGYILVSFLFAGLGYEAAIQHTVNGETILQEYSLPPLIGPAGGEVVKMDPFLGLDRPLFEAPSWLKGEKAASKANTIFWSIIAGLILYSLFRALARKRICESLHPLVKNLDPELVDEIAYRAIAIGFPIFTLGGLIFASIWAHYAWGRFWGWDPKEVWALITWLFYSAYLHLRLSRGWLGLKSSWMAVGGFVILMFNLIAINLVFAGLHSYA</sequence>